<feature type="region of interest" description="Disordered" evidence="1">
    <location>
        <begin position="1"/>
        <end position="103"/>
    </location>
</feature>
<dbReference type="InterPro" id="IPR036397">
    <property type="entry name" value="RNaseH_sf"/>
</dbReference>
<feature type="compositionally biased region" description="Basic and acidic residues" evidence="1">
    <location>
        <begin position="77"/>
        <end position="86"/>
    </location>
</feature>
<feature type="compositionally biased region" description="Basic residues" evidence="1">
    <location>
        <begin position="1"/>
        <end position="11"/>
    </location>
</feature>
<dbReference type="PROSITE" id="PS50822">
    <property type="entry name" value="PIWI"/>
    <property type="match status" value="1"/>
</dbReference>
<dbReference type="InterPro" id="IPR003100">
    <property type="entry name" value="PAZ_dom"/>
</dbReference>
<dbReference type="InterPro" id="IPR036085">
    <property type="entry name" value="PAZ_dom_sf"/>
</dbReference>
<evidence type="ECO:0000259" key="2">
    <source>
        <dbReference type="PROSITE" id="PS50822"/>
    </source>
</evidence>
<gene>
    <name evidence="3" type="ORF">C9374_004174</name>
</gene>
<keyword evidence="4" id="KW-1185">Reference proteome</keyword>
<dbReference type="Gene3D" id="3.40.50.2300">
    <property type="match status" value="1"/>
</dbReference>
<dbReference type="SMART" id="SM00949">
    <property type="entry name" value="PAZ"/>
    <property type="match status" value="1"/>
</dbReference>
<name>A0AA88GST1_NAELO</name>
<dbReference type="Proteomes" id="UP000816034">
    <property type="component" value="Unassembled WGS sequence"/>
</dbReference>
<evidence type="ECO:0000256" key="1">
    <source>
        <dbReference type="SAM" id="MobiDB-lite"/>
    </source>
</evidence>
<dbReference type="RefSeq" id="XP_044549182.1">
    <property type="nucleotide sequence ID" value="XM_044693784.1"/>
</dbReference>
<proteinExistence type="predicted"/>
<comment type="caution">
    <text evidence="3">The sequence shown here is derived from an EMBL/GenBank/DDBJ whole genome shotgun (WGS) entry which is preliminary data.</text>
</comment>
<feature type="compositionally biased region" description="Basic and acidic residues" evidence="1">
    <location>
        <begin position="38"/>
        <end position="48"/>
    </location>
</feature>
<feature type="compositionally biased region" description="Low complexity" evidence="1">
    <location>
        <begin position="13"/>
        <end position="34"/>
    </location>
</feature>
<evidence type="ECO:0000313" key="4">
    <source>
        <dbReference type="Proteomes" id="UP000816034"/>
    </source>
</evidence>
<dbReference type="PANTHER" id="PTHR22891">
    <property type="entry name" value="EUKARYOTIC TRANSLATION INITIATION FACTOR 2C"/>
    <property type="match status" value="1"/>
</dbReference>
<reference evidence="3 4" key="1">
    <citation type="journal article" date="2018" name="BMC Genomics">
        <title>The genome of Naegleria lovaniensis, the basis for a comparative approach to unravel pathogenicity factors of the human pathogenic amoeba N. fowleri.</title>
        <authorList>
            <person name="Liechti N."/>
            <person name="Schurch N."/>
            <person name="Bruggmann R."/>
            <person name="Wittwer M."/>
        </authorList>
    </citation>
    <scope>NUCLEOTIDE SEQUENCE [LARGE SCALE GENOMIC DNA]</scope>
    <source>
        <strain evidence="3 4">ATCC 30569</strain>
    </source>
</reference>
<dbReference type="GeneID" id="68096629"/>
<dbReference type="InterPro" id="IPR003165">
    <property type="entry name" value="Piwi"/>
</dbReference>
<dbReference type="SUPFAM" id="SSF101690">
    <property type="entry name" value="PAZ domain"/>
    <property type="match status" value="1"/>
</dbReference>
<accession>A0AA88GST1</accession>
<evidence type="ECO:0000313" key="3">
    <source>
        <dbReference type="EMBL" id="KAG2383503.1"/>
    </source>
</evidence>
<protein>
    <recommendedName>
        <fullName evidence="2">Piwi domain-containing protein</fullName>
    </recommendedName>
</protein>
<dbReference type="Gene3D" id="3.30.420.10">
    <property type="entry name" value="Ribonuclease H-like superfamily/Ribonuclease H"/>
    <property type="match status" value="1"/>
</dbReference>
<dbReference type="AlphaFoldDB" id="A0AA88GST1"/>
<feature type="compositionally biased region" description="Low complexity" evidence="1">
    <location>
        <begin position="49"/>
        <end position="64"/>
    </location>
</feature>
<dbReference type="SUPFAM" id="SSF53098">
    <property type="entry name" value="Ribonuclease H-like"/>
    <property type="match status" value="1"/>
</dbReference>
<dbReference type="Pfam" id="PF02171">
    <property type="entry name" value="Piwi"/>
    <property type="match status" value="1"/>
</dbReference>
<organism evidence="3 4">
    <name type="scientific">Naegleria lovaniensis</name>
    <name type="common">Amoeba</name>
    <dbReference type="NCBI Taxonomy" id="51637"/>
    <lineage>
        <taxon>Eukaryota</taxon>
        <taxon>Discoba</taxon>
        <taxon>Heterolobosea</taxon>
        <taxon>Tetramitia</taxon>
        <taxon>Eutetramitia</taxon>
        <taxon>Vahlkampfiidae</taxon>
        <taxon>Naegleria</taxon>
    </lineage>
</organism>
<dbReference type="InterPro" id="IPR012337">
    <property type="entry name" value="RNaseH-like_sf"/>
</dbReference>
<dbReference type="GO" id="GO:0003723">
    <property type="term" value="F:RNA binding"/>
    <property type="evidence" value="ECO:0007669"/>
    <property type="project" value="InterPro"/>
</dbReference>
<sequence>MGGFRIPKRKPSTNEGSSQSNPSSSHSLPETSESVRPSYDERHPRYDRPSSSPFHQQQPQGSSSFRAHHQQYHPNVRSREDDRRVQCDSSYPSSSRPDPRGYTSLTPMDMTMISLQIDHLHPLLKLLLLLAVVLDIVMTIDSIINKHMVNQGMRILEDRTQKDPLQQSEIKCLFFLFSTVKQNERKILTSNFYGIQQQLAKNNSSSSNGSLIMYQLYVKNKSLQEREGIQNVNDCLERNPYRLNTLFRQMVKGKTQKGSLLPFLSGTTIVSNIPLLEQDVSMKSELLRIRKKNRQTLEFYEDEYEVTMTKIDSSQNMTALSQILSLLVKFAAQFKMGMIPFGPTLCFNTPERRSDVRDYDIYKGFNFAMNALKGVNNRAAGIYLSLSFKQKVVARENLWECILDMKRTGKHVEVILSELIGRSVQYKGKTYVIRDIDFQKNPNSTFPKRDKNSKVPGATVDISFLDHVVERYQFANQKKEVNYLIPQLCFLTGAKKREDISKFLGLFDRKQKQQTISTIVNELSIRKEAGKFLRDQAGITIEDTPLQVTGEPLDIPLKEKSYQTIRNQPFEYVFMIPNKEACKTLQSIFVGNYKELKYERLDDISNLARKNSDRYKNHKWISVLPPTKDATVYNSLKSILIEKGITSQCLVLDQNIQKKKKAIENQVLCKSNVVPWTLRYDFASLTVCGICVEGMGKSRTGAVMMSNNKELTGFSSQTFKCERNELQMHLFQSLRDVMDLRKDPIEHMIMYVMGVQNISETTLEEWKQLFPQLCVILVNKDTPARFSTHGKLPSSLLVDELQRENFVYEFYLTTVSEKPVNYMILYNSIGYDNKSLATITNNQTFLYFNFENQIRLPACLMYAKKAAEMRSKTSTQESEKLQNTFYFL</sequence>
<dbReference type="Gene3D" id="2.170.260.10">
    <property type="entry name" value="paz domain"/>
    <property type="match status" value="1"/>
</dbReference>
<feature type="domain" description="Piwi" evidence="2">
    <location>
        <begin position="755"/>
        <end position="875"/>
    </location>
</feature>
<dbReference type="EMBL" id="PYSW02000020">
    <property type="protein sequence ID" value="KAG2383503.1"/>
    <property type="molecule type" value="Genomic_DNA"/>
</dbReference>
<dbReference type="SMART" id="SM00950">
    <property type="entry name" value="Piwi"/>
    <property type="match status" value="1"/>
</dbReference>